<keyword evidence="1" id="KW-0812">Transmembrane</keyword>
<evidence type="ECO:0000313" key="3">
    <source>
        <dbReference type="Proteomes" id="UP000199352"/>
    </source>
</evidence>
<feature type="transmembrane region" description="Helical" evidence="1">
    <location>
        <begin position="77"/>
        <end position="95"/>
    </location>
</feature>
<accession>A0A1H9QJR7</accession>
<feature type="transmembrane region" description="Helical" evidence="1">
    <location>
        <begin position="12"/>
        <end position="33"/>
    </location>
</feature>
<evidence type="ECO:0000256" key="1">
    <source>
        <dbReference type="SAM" id="Phobius"/>
    </source>
</evidence>
<keyword evidence="1" id="KW-0472">Membrane</keyword>
<evidence type="ECO:0000313" key="2">
    <source>
        <dbReference type="EMBL" id="SER60668.1"/>
    </source>
</evidence>
<keyword evidence="1" id="KW-1133">Transmembrane helix</keyword>
<dbReference type="OrthoDB" id="4246695at2"/>
<feature type="transmembrane region" description="Helical" evidence="1">
    <location>
        <begin position="53"/>
        <end position="72"/>
    </location>
</feature>
<proteinExistence type="predicted"/>
<sequence length="135" mass="13712">MNITGNRSKRRIGHNLAVAAGLLALTGAATWIFLHPLMGAADPSTGTRTGNTAGVIACGAALVMLTVGGTFFVRPLLVAPAVALSFTAVWTWLAATSDDSGLWAVGAVLTLIGSVIGTAVVATVTHAVRVRFSRG</sequence>
<dbReference type="EMBL" id="FOFR01000013">
    <property type="protein sequence ID" value="SER60668.1"/>
    <property type="molecule type" value="Genomic_DNA"/>
</dbReference>
<organism evidence="2 3">
    <name type="scientific">Lentzea xinjiangensis</name>
    <dbReference type="NCBI Taxonomy" id="402600"/>
    <lineage>
        <taxon>Bacteria</taxon>
        <taxon>Bacillati</taxon>
        <taxon>Actinomycetota</taxon>
        <taxon>Actinomycetes</taxon>
        <taxon>Pseudonocardiales</taxon>
        <taxon>Pseudonocardiaceae</taxon>
        <taxon>Lentzea</taxon>
    </lineage>
</organism>
<gene>
    <name evidence="2" type="ORF">SAMN05216188_11377</name>
</gene>
<dbReference type="Proteomes" id="UP000199352">
    <property type="component" value="Unassembled WGS sequence"/>
</dbReference>
<keyword evidence="3" id="KW-1185">Reference proteome</keyword>
<dbReference type="AlphaFoldDB" id="A0A1H9QJR7"/>
<reference evidence="3" key="1">
    <citation type="submission" date="2016-10" db="EMBL/GenBank/DDBJ databases">
        <authorList>
            <person name="Varghese N."/>
            <person name="Submissions S."/>
        </authorList>
    </citation>
    <scope>NUCLEOTIDE SEQUENCE [LARGE SCALE GENOMIC DNA]</scope>
    <source>
        <strain evidence="3">CGMCC 4.3525</strain>
    </source>
</reference>
<protein>
    <submittedName>
        <fullName evidence="2">Uncharacterized protein</fullName>
    </submittedName>
</protein>
<dbReference type="RefSeq" id="WP_089954913.1">
    <property type="nucleotide sequence ID" value="NZ_FOFR01000013.1"/>
</dbReference>
<name>A0A1H9QJR7_9PSEU</name>
<feature type="transmembrane region" description="Helical" evidence="1">
    <location>
        <begin position="101"/>
        <end position="124"/>
    </location>
</feature>